<keyword evidence="2" id="KW-1185">Reference proteome</keyword>
<protein>
    <submittedName>
        <fullName evidence="1">Uncharacterized protein</fullName>
    </submittedName>
</protein>
<reference evidence="1" key="1">
    <citation type="submission" date="2022-08" db="EMBL/GenBank/DDBJ databases">
        <title>Genome Sequence of the sulphate-reducing bacterium, Pseudodesulfovibrio portus JCM14722.</title>
        <authorList>
            <person name="Kondo R."/>
            <person name="Kataoka T."/>
        </authorList>
    </citation>
    <scope>NUCLEOTIDE SEQUENCE</scope>
    <source>
        <strain evidence="1">JCM 14722</strain>
    </source>
</reference>
<dbReference type="EMBL" id="AP026708">
    <property type="protein sequence ID" value="BDQ34733.1"/>
    <property type="molecule type" value="Genomic_DNA"/>
</dbReference>
<organism evidence="1 2">
    <name type="scientific">Pseudodesulfovibrio portus</name>
    <dbReference type="NCBI Taxonomy" id="231439"/>
    <lineage>
        <taxon>Bacteria</taxon>
        <taxon>Pseudomonadati</taxon>
        <taxon>Thermodesulfobacteriota</taxon>
        <taxon>Desulfovibrionia</taxon>
        <taxon>Desulfovibrionales</taxon>
        <taxon>Desulfovibrionaceae</taxon>
    </lineage>
</organism>
<dbReference type="RefSeq" id="WP_264981628.1">
    <property type="nucleotide sequence ID" value="NZ_AP026708.1"/>
</dbReference>
<sequence length="131" mass="14692">MTSMKFLNIKNGNFVYFNNVIGPMIDCQLTIAGKRFLKWGPSGLEGEQLCLNESQIPQGWTLAYDLDLAVGDEVYRLTISHGVIVKGLKPYLSELALRQETLKTVVTRLTVVTNNRFSFPTFEVADQGSIF</sequence>
<proteinExistence type="predicted"/>
<dbReference type="Proteomes" id="UP001061361">
    <property type="component" value="Chromosome"/>
</dbReference>
<evidence type="ECO:0000313" key="2">
    <source>
        <dbReference type="Proteomes" id="UP001061361"/>
    </source>
</evidence>
<accession>A0ABM8ATP8</accession>
<name>A0ABM8ATP8_9BACT</name>
<gene>
    <name evidence="1" type="ORF">JCM14722_22750</name>
</gene>
<evidence type="ECO:0000313" key="1">
    <source>
        <dbReference type="EMBL" id="BDQ34733.1"/>
    </source>
</evidence>